<accession>A0AAV3ZAB1</accession>
<evidence type="ECO:0000256" key="2">
    <source>
        <dbReference type="SAM" id="Phobius"/>
    </source>
</evidence>
<keyword evidence="2" id="KW-1133">Transmembrane helix</keyword>
<evidence type="ECO:0000313" key="4">
    <source>
        <dbReference type="Proteomes" id="UP000735302"/>
    </source>
</evidence>
<name>A0AAV3ZAB1_9GAST</name>
<proteinExistence type="predicted"/>
<organism evidence="3 4">
    <name type="scientific">Plakobranchus ocellatus</name>
    <dbReference type="NCBI Taxonomy" id="259542"/>
    <lineage>
        <taxon>Eukaryota</taxon>
        <taxon>Metazoa</taxon>
        <taxon>Spiralia</taxon>
        <taxon>Lophotrochozoa</taxon>
        <taxon>Mollusca</taxon>
        <taxon>Gastropoda</taxon>
        <taxon>Heterobranchia</taxon>
        <taxon>Euthyneura</taxon>
        <taxon>Panpulmonata</taxon>
        <taxon>Sacoglossa</taxon>
        <taxon>Placobranchoidea</taxon>
        <taxon>Plakobranchidae</taxon>
        <taxon>Plakobranchus</taxon>
    </lineage>
</organism>
<evidence type="ECO:0008006" key="5">
    <source>
        <dbReference type="Google" id="ProtNLM"/>
    </source>
</evidence>
<feature type="transmembrane region" description="Helical" evidence="2">
    <location>
        <begin position="140"/>
        <end position="162"/>
    </location>
</feature>
<dbReference type="Proteomes" id="UP000735302">
    <property type="component" value="Unassembled WGS sequence"/>
</dbReference>
<protein>
    <recommendedName>
        <fullName evidence="5">CUB domain-containing protein</fullName>
    </recommendedName>
</protein>
<gene>
    <name evidence="3" type="ORF">PoB_001738400</name>
</gene>
<feature type="region of interest" description="Disordered" evidence="1">
    <location>
        <begin position="237"/>
        <end position="283"/>
    </location>
</feature>
<feature type="compositionally biased region" description="Low complexity" evidence="1">
    <location>
        <begin position="602"/>
        <end position="613"/>
    </location>
</feature>
<feature type="compositionally biased region" description="Basic and acidic residues" evidence="1">
    <location>
        <begin position="334"/>
        <end position="345"/>
    </location>
</feature>
<keyword evidence="4" id="KW-1185">Reference proteome</keyword>
<comment type="caution">
    <text evidence="3">The sequence shown here is derived from an EMBL/GenBank/DDBJ whole genome shotgun (WGS) entry which is preliminary data.</text>
</comment>
<feature type="region of interest" description="Disordered" evidence="1">
    <location>
        <begin position="381"/>
        <end position="417"/>
    </location>
</feature>
<feature type="region of interest" description="Disordered" evidence="1">
    <location>
        <begin position="498"/>
        <end position="705"/>
    </location>
</feature>
<feature type="region of interest" description="Disordered" evidence="1">
    <location>
        <begin position="297"/>
        <end position="350"/>
    </location>
</feature>
<feature type="compositionally biased region" description="Basic and acidic residues" evidence="1">
    <location>
        <begin position="531"/>
        <end position="542"/>
    </location>
</feature>
<sequence length="728" mass="80399">MDEKANCGRAVVVDDTGVRLNGRGNISPSNPPTECIIFLKSAYANDDGSNKLQVEVESLLIKDCNVNLQLFNGRVSVGRTLQTMSCQYSSAGIFYSTNREVTVKLTRPDQLVHNEYQFTLLIKPFKDRDIPGRQSGVSSLSVAAIIGIILGCLVLVFLIILFCWCLCTGRLGDFNIPGRSVIMGIGGMDKGTMAHEKSNAEMMKEKDPIVWNSHKDAIPTLPVPRLYQRNIPRNQMNRRFEPEQNADFNNRQGVYGNESRQSRSSRHNYEPYVIETAENQKSERKETLIDDVFESDSASKCSNKTDGTDVHDDETLQKRSLKEIRGSPKSQHGTKAEVPETENMRGESPQLEKLTSIDLQNGPDQDTIASPHHVNAGIRASIEDLDSFPQKAERKSPKTKRKGRRDPDALPPEAFEPIFTSPITGIDYKSNSNQAHGYPGYAPYGLIPAAMFAQGVPGTQTYAYAYQTVPPGGMPGQQGAWVVQNMPTAEGNRRTAYVMEETADPSRGKGRRQRSTSGSRPNKNLVALPNKRNDKYPQHDGSEPDLSMVMRGAAPPDPGQGHRSVAMKSGTDPLSGIHTTQVVWTDTAPDPSDPKPGENPQVTRKTVTRVTTKSGHGELTPSSDPLMLLDGGDEPAFLSPSKRPRPENQQQSFLQAPPMPSAYTPDKENIDFYTGPVHDSGDSRYRSRNHNHSVPPPERTSTPEIAIHQHPSYNSAIRDRIPFDDSTV</sequence>
<evidence type="ECO:0000256" key="1">
    <source>
        <dbReference type="SAM" id="MobiDB-lite"/>
    </source>
</evidence>
<dbReference type="EMBL" id="BLXT01002074">
    <property type="protein sequence ID" value="GFN90878.1"/>
    <property type="molecule type" value="Genomic_DNA"/>
</dbReference>
<feature type="compositionally biased region" description="Basic and acidic residues" evidence="1">
    <location>
        <begin position="306"/>
        <end position="326"/>
    </location>
</feature>
<evidence type="ECO:0000313" key="3">
    <source>
        <dbReference type="EMBL" id="GFN90878.1"/>
    </source>
</evidence>
<keyword evidence="2" id="KW-0472">Membrane</keyword>
<dbReference type="AlphaFoldDB" id="A0AAV3ZAB1"/>
<keyword evidence="2" id="KW-0812">Transmembrane</keyword>
<reference evidence="3 4" key="1">
    <citation type="journal article" date="2021" name="Elife">
        <title>Chloroplast acquisition without the gene transfer in kleptoplastic sea slugs, Plakobranchus ocellatus.</title>
        <authorList>
            <person name="Maeda T."/>
            <person name="Takahashi S."/>
            <person name="Yoshida T."/>
            <person name="Shimamura S."/>
            <person name="Takaki Y."/>
            <person name="Nagai Y."/>
            <person name="Toyoda A."/>
            <person name="Suzuki Y."/>
            <person name="Arimoto A."/>
            <person name="Ishii H."/>
            <person name="Satoh N."/>
            <person name="Nishiyama T."/>
            <person name="Hasebe M."/>
            <person name="Maruyama T."/>
            <person name="Minagawa J."/>
            <person name="Obokata J."/>
            <person name="Shigenobu S."/>
        </authorList>
    </citation>
    <scope>NUCLEOTIDE SEQUENCE [LARGE SCALE GENOMIC DNA]</scope>
</reference>